<dbReference type="InterPro" id="IPR027417">
    <property type="entry name" value="P-loop_NTPase"/>
</dbReference>
<dbReference type="EnsemblMetazoa" id="G6408.2">
    <property type="protein sequence ID" value="G6408.2:cds"/>
    <property type="gene ID" value="G6408"/>
</dbReference>
<dbReference type="Gene3D" id="3.40.50.300">
    <property type="entry name" value="P-loop containing nucleotide triphosphate hydrolases"/>
    <property type="match status" value="1"/>
</dbReference>
<protein>
    <recommendedName>
        <fullName evidence="4">Adenylate kinase isoenzyme 5</fullName>
    </recommendedName>
</protein>
<evidence type="ECO:0000313" key="2">
    <source>
        <dbReference type="EnsemblMetazoa" id="G6408.2:cds"/>
    </source>
</evidence>
<dbReference type="OrthoDB" id="5829348at2759"/>
<reference evidence="2" key="1">
    <citation type="submission" date="2022-08" db="UniProtKB">
        <authorList>
            <consortium name="EnsemblMetazoa"/>
        </authorList>
    </citation>
    <scope>IDENTIFICATION</scope>
    <source>
        <strain evidence="2">05x7-T-G4-1.051#20</strain>
    </source>
</reference>
<organism evidence="2 3">
    <name type="scientific">Magallana gigas</name>
    <name type="common">Pacific oyster</name>
    <name type="synonym">Crassostrea gigas</name>
    <dbReference type="NCBI Taxonomy" id="29159"/>
    <lineage>
        <taxon>Eukaryota</taxon>
        <taxon>Metazoa</taxon>
        <taxon>Spiralia</taxon>
        <taxon>Lophotrochozoa</taxon>
        <taxon>Mollusca</taxon>
        <taxon>Bivalvia</taxon>
        <taxon>Autobranchia</taxon>
        <taxon>Pteriomorphia</taxon>
        <taxon>Ostreida</taxon>
        <taxon>Ostreoidea</taxon>
        <taxon>Ostreidae</taxon>
        <taxon>Magallana</taxon>
    </lineage>
</organism>
<proteinExistence type="predicted"/>
<dbReference type="KEGG" id="crg:105327271"/>
<name>A0A8W8NMC4_MAGGI</name>
<sequence>MGCGGSTLENDSPGLVLHKRDKIKINLHIGKEVKILSTRPQVIVVFGGPGSRKGKLLDDVSHVYGLKLISTETVLMEELSKKLENPNSSKRTEDIAALLKTQPELLRLQWIFGLICNQIEKEGKDNCILWDFMPNLKFLMTPFRNVKECENDFKIFENRFPISFAINFTVTSEKNILAPQCAVPKAAEPKETKTQSAQPKQSDEADTGRLAKRARLYAECVQIFTDYFAKREKLVSMDVSSKAKEDIWDKVCEFFSNLEVPHVRNVDTVIFFIFDDNDAQNYNTDFLDAKRVNVRDMAVNIAAPPEQIIPAVCKYIDDTYPIQKKFIVDLQQSAITRDCMKKWMLLKKAFKSLLDPKKVIQFRDIAENVDVQRYIPLQTKTKHKLPKVSALCSSENEVCLFPADVPHSLCKYIAGLYRAYQDYVISKS</sequence>
<evidence type="ECO:0008006" key="4">
    <source>
        <dbReference type="Google" id="ProtNLM"/>
    </source>
</evidence>
<evidence type="ECO:0000313" key="3">
    <source>
        <dbReference type="Proteomes" id="UP000005408"/>
    </source>
</evidence>
<evidence type="ECO:0000256" key="1">
    <source>
        <dbReference type="SAM" id="MobiDB-lite"/>
    </source>
</evidence>
<dbReference type="GeneID" id="105327271"/>
<dbReference type="OMA" id="ADLIWHR"/>
<keyword evidence="3" id="KW-1185">Reference proteome</keyword>
<feature type="region of interest" description="Disordered" evidence="1">
    <location>
        <begin position="187"/>
        <end position="206"/>
    </location>
</feature>
<dbReference type="Proteomes" id="UP000005408">
    <property type="component" value="Unassembled WGS sequence"/>
</dbReference>
<dbReference type="AlphaFoldDB" id="A0A8W8NMC4"/>
<accession>A0A8W8NMC4</accession>